<evidence type="ECO:0000313" key="4">
    <source>
        <dbReference type="Proteomes" id="UP001602119"/>
    </source>
</evidence>
<dbReference type="PROSITE" id="PS51257">
    <property type="entry name" value="PROKAR_LIPOPROTEIN"/>
    <property type="match status" value="1"/>
</dbReference>
<keyword evidence="4" id="KW-1185">Reference proteome</keyword>
<evidence type="ECO:0008006" key="5">
    <source>
        <dbReference type="Google" id="ProtNLM"/>
    </source>
</evidence>
<evidence type="ECO:0000256" key="2">
    <source>
        <dbReference type="SAM" id="SignalP"/>
    </source>
</evidence>
<feature type="signal peptide" evidence="2">
    <location>
        <begin position="1"/>
        <end position="20"/>
    </location>
</feature>
<dbReference type="RefSeq" id="WP_387342827.1">
    <property type="nucleotide sequence ID" value="NZ_JBIAXI010000009.1"/>
</dbReference>
<feature type="region of interest" description="Disordered" evidence="1">
    <location>
        <begin position="116"/>
        <end position="137"/>
    </location>
</feature>
<reference evidence="3 4" key="1">
    <citation type="submission" date="2024-10" db="EMBL/GenBank/DDBJ databases">
        <title>The Natural Products Discovery Center: Release of the First 8490 Sequenced Strains for Exploring Actinobacteria Biosynthetic Diversity.</title>
        <authorList>
            <person name="Kalkreuter E."/>
            <person name="Kautsar S.A."/>
            <person name="Yang D."/>
            <person name="Bader C.D."/>
            <person name="Teijaro C.N."/>
            <person name="Fluegel L."/>
            <person name="Davis C.M."/>
            <person name="Simpson J.R."/>
            <person name="Lauterbach L."/>
            <person name="Steele A.D."/>
            <person name="Gui C."/>
            <person name="Meng S."/>
            <person name="Li G."/>
            <person name="Viehrig K."/>
            <person name="Ye F."/>
            <person name="Su P."/>
            <person name="Kiefer A.F."/>
            <person name="Nichols A."/>
            <person name="Cepeda A.J."/>
            <person name="Yan W."/>
            <person name="Fan B."/>
            <person name="Jiang Y."/>
            <person name="Adhikari A."/>
            <person name="Zheng C.-J."/>
            <person name="Schuster L."/>
            <person name="Cowan T.M."/>
            <person name="Smanski M.J."/>
            <person name="Chevrette M.G."/>
            <person name="De Carvalho L.P.S."/>
            <person name="Shen B."/>
        </authorList>
    </citation>
    <scope>NUCLEOTIDE SEQUENCE [LARGE SCALE GENOMIC DNA]</scope>
    <source>
        <strain evidence="3 4">NPDC001281</strain>
    </source>
</reference>
<organism evidence="3 4">
    <name type="scientific">Microtetraspora fusca</name>
    <dbReference type="NCBI Taxonomy" id="1997"/>
    <lineage>
        <taxon>Bacteria</taxon>
        <taxon>Bacillati</taxon>
        <taxon>Actinomycetota</taxon>
        <taxon>Actinomycetes</taxon>
        <taxon>Streptosporangiales</taxon>
        <taxon>Streptosporangiaceae</taxon>
        <taxon>Microtetraspora</taxon>
    </lineage>
</organism>
<evidence type="ECO:0000256" key="1">
    <source>
        <dbReference type="SAM" id="MobiDB-lite"/>
    </source>
</evidence>
<name>A0ABW6V9G8_MICFU</name>
<dbReference type="EMBL" id="JBIAXI010000009">
    <property type="protein sequence ID" value="MFF4774489.1"/>
    <property type="molecule type" value="Genomic_DNA"/>
</dbReference>
<gene>
    <name evidence="3" type="ORF">ACFY05_16685</name>
</gene>
<accession>A0ABW6V9G8</accession>
<dbReference type="Proteomes" id="UP001602119">
    <property type="component" value="Unassembled WGS sequence"/>
</dbReference>
<feature type="chain" id="PRO_5046048373" description="Lipoprotein" evidence="2">
    <location>
        <begin position="21"/>
        <end position="137"/>
    </location>
</feature>
<proteinExistence type="predicted"/>
<keyword evidence="2" id="KW-0732">Signal</keyword>
<evidence type="ECO:0000313" key="3">
    <source>
        <dbReference type="EMBL" id="MFF4774489.1"/>
    </source>
</evidence>
<protein>
    <recommendedName>
        <fullName evidence="5">Lipoprotein</fullName>
    </recommendedName>
</protein>
<sequence>MTRKTAMSVLMLFAAATALGGCADASKATPRSTTFPFSGTTLDVRAHENPTDLVVADRDDVKVTRWFDVKGTNPKSSWSLNGNTLNLQAGCNGWANCEARFRVEVPRHVRVLRDGRKTKLVGSATPSPDTGGTPAAG</sequence>
<comment type="caution">
    <text evidence="3">The sequence shown here is derived from an EMBL/GenBank/DDBJ whole genome shotgun (WGS) entry which is preliminary data.</text>
</comment>